<sequence length="355" mass="41327">FPLLSPLSPLISPFDSPMVSSKSKSVDSFLLSSPSGFDSIPSDIIRRIITFGGESIGVMRLISREWNNLVLEHLKRRENRPSLEKMTIGRYHNGFLPIEVEFLKPFSLYFVRLNELDYEERRDCKGMITFVYEVFVYSGVLLRGIWDGIGNGVKNLVIDNTRGIPPIDNLLRGVEISKMSVISKKLGEKQSQWILSTTREHQVKRIEFDVVKCRIERPREFLLEVACCVEGIRLIQKEDWSVSPNSNYLFGLNEENWYNLIGEIYDRGTKRLEIKNDQYDHLDGRPQQINTLFERLMDGRSPIWFESTYSNRIPLPHYTSNEYRIEFHPMHTSGIFRVVPGYLKIKHLSRLAETF</sequence>
<comment type="caution">
    <text evidence="1">The sequence shown here is derived from an EMBL/GenBank/DDBJ whole genome shotgun (WGS) entry which is preliminary data.</text>
</comment>
<evidence type="ECO:0000313" key="2">
    <source>
        <dbReference type="Proteomes" id="UP001432322"/>
    </source>
</evidence>
<name>A0AAV5VW99_9BILA</name>
<feature type="non-terminal residue" evidence="1">
    <location>
        <position position="1"/>
    </location>
</feature>
<protein>
    <recommendedName>
        <fullName evidence="3">F-box domain-containing protein</fullName>
    </recommendedName>
</protein>
<evidence type="ECO:0000313" key="1">
    <source>
        <dbReference type="EMBL" id="GMT23688.1"/>
    </source>
</evidence>
<gene>
    <name evidence="1" type="ORF">PFISCL1PPCAC_14985</name>
</gene>
<keyword evidence="2" id="KW-1185">Reference proteome</keyword>
<dbReference type="EMBL" id="BTSY01000004">
    <property type="protein sequence ID" value="GMT23688.1"/>
    <property type="molecule type" value="Genomic_DNA"/>
</dbReference>
<dbReference type="AlphaFoldDB" id="A0AAV5VW99"/>
<dbReference type="Proteomes" id="UP001432322">
    <property type="component" value="Unassembled WGS sequence"/>
</dbReference>
<organism evidence="1 2">
    <name type="scientific">Pristionchus fissidentatus</name>
    <dbReference type="NCBI Taxonomy" id="1538716"/>
    <lineage>
        <taxon>Eukaryota</taxon>
        <taxon>Metazoa</taxon>
        <taxon>Ecdysozoa</taxon>
        <taxon>Nematoda</taxon>
        <taxon>Chromadorea</taxon>
        <taxon>Rhabditida</taxon>
        <taxon>Rhabditina</taxon>
        <taxon>Diplogasteromorpha</taxon>
        <taxon>Diplogasteroidea</taxon>
        <taxon>Neodiplogasteridae</taxon>
        <taxon>Pristionchus</taxon>
    </lineage>
</organism>
<accession>A0AAV5VW99</accession>
<reference evidence="1" key="1">
    <citation type="submission" date="2023-10" db="EMBL/GenBank/DDBJ databases">
        <title>Genome assembly of Pristionchus species.</title>
        <authorList>
            <person name="Yoshida K."/>
            <person name="Sommer R.J."/>
        </authorList>
    </citation>
    <scope>NUCLEOTIDE SEQUENCE</scope>
    <source>
        <strain evidence="1">RS5133</strain>
    </source>
</reference>
<evidence type="ECO:0008006" key="3">
    <source>
        <dbReference type="Google" id="ProtNLM"/>
    </source>
</evidence>
<proteinExistence type="predicted"/>